<proteinExistence type="predicted"/>
<feature type="region of interest" description="Disordered" evidence="1">
    <location>
        <begin position="1"/>
        <end position="20"/>
    </location>
</feature>
<evidence type="ECO:0000256" key="1">
    <source>
        <dbReference type="SAM" id="MobiDB-lite"/>
    </source>
</evidence>
<dbReference type="Proteomes" id="UP000634136">
    <property type="component" value="Unassembled WGS sequence"/>
</dbReference>
<comment type="caution">
    <text evidence="2">The sequence shown here is derived from an EMBL/GenBank/DDBJ whole genome shotgun (WGS) entry which is preliminary data.</text>
</comment>
<sequence>MRYMHDASSEFISPPWSPAPPSRKFCLRSATKEACSGGGSPSSSSFIIRMDEYNQWIQ</sequence>
<evidence type="ECO:0000313" key="3">
    <source>
        <dbReference type="Proteomes" id="UP000634136"/>
    </source>
</evidence>
<evidence type="ECO:0000313" key="2">
    <source>
        <dbReference type="EMBL" id="KAF7839628.1"/>
    </source>
</evidence>
<dbReference type="EMBL" id="JAAIUW010000003">
    <property type="protein sequence ID" value="KAF7839628.1"/>
    <property type="molecule type" value="Genomic_DNA"/>
</dbReference>
<name>A0A834X831_9FABA</name>
<protein>
    <submittedName>
        <fullName evidence="2">Uncharacterized protein</fullName>
    </submittedName>
</protein>
<keyword evidence="3" id="KW-1185">Reference proteome</keyword>
<gene>
    <name evidence="2" type="ORF">G2W53_008110</name>
</gene>
<reference evidence="2" key="1">
    <citation type="submission" date="2020-09" db="EMBL/GenBank/DDBJ databases">
        <title>Genome-Enabled Discovery of Anthraquinone Biosynthesis in Senna tora.</title>
        <authorList>
            <person name="Kang S.-H."/>
            <person name="Pandey R.P."/>
            <person name="Lee C.-M."/>
            <person name="Sim J.-S."/>
            <person name="Jeong J.-T."/>
            <person name="Choi B.-S."/>
            <person name="Jung M."/>
            <person name="Ginzburg D."/>
            <person name="Zhao K."/>
            <person name="Won S.Y."/>
            <person name="Oh T.-J."/>
            <person name="Yu Y."/>
            <person name="Kim N.-H."/>
            <person name="Lee O.R."/>
            <person name="Lee T.-H."/>
            <person name="Bashyal P."/>
            <person name="Kim T.-S."/>
            <person name="Lee W.-H."/>
            <person name="Kawkins C."/>
            <person name="Kim C.-K."/>
            <person name="Kim J.S."/>
            <person name="Ahn B.O."/>
            <person name="Rhee S.Y."/>
            <person name="Sohng J.K."/>
        </authorList>
    </citation>
    <scope>NUCLEOTIDE SEQUENCE</scope>
    <source>
        <tissue evidence="2">Leaf</tissue>
    </source>
</reference>
<dbReference type="AlphaFoldDB" id="A0A834X831"/>
<organism evidence="2 3">
    <name type="scientific">Senna tora</name>
    <dbReference type="NCBI Taxonomy" id="362788"/>
    <lineage>
        <taxon>Eukaryota</taxon>
        <taxon>Viridiplantae</taxon>
        <taxon>Streptophyta</taxon>
        <taxon>Embryophyta</taxon>
        <taxon>Tracheophyta</taxon>
        <taxon>Spermatophyta</taxon>
        <taxon>Magnoliopsida</taxon>
        <taxon>eudicotyledons</taxon>
        <taxon>Gunneridae</taxon>
        <taxon>Pentapetalae</taxon>
        <taxon>rosids</taxon>
        <taxon>fabids</taxon>
        <taxon>Fabales</taxon>
        <taxon>Fabaceae</taxon>
        <taxon>Caesalpinioideae</taxon>
        <taxon>Cassia clade</taxon>
        <taxon>Senna</taxon>
    </lineage>
</organism>
<accession>A0A834X831</accession>